<gene>
    <name evidence="1" type="ORF">MNOR_LOCUS13404</name>
</gene>
<proteinExistence type="predicted"/>
<organism evidence="1 2">
    <name type="scientific">Meganyctiphanes norvegica</name>
    <name type="common">Northern krill</name>
    <name type="synonym">Thysanopoda norvegica</name>
    <dbReference type="NCBI Taxonomy" id="48144"/>
    <lineage>
        <taxon>Eukaryota</taxon>
        <taxon>Metazoa</taxon>
        <taxon>Ecdysozoa</taxon>
        <taxon>Arthropoda</taxon>
        <taxon>Crustacea</taxon>
        <taxon>Multicrustacea</taxon>
        <taxon>Malacostraca</taxon>
        <taxon>Eumalacostraca</taxon>
        <taxon>Eucarida</taxon>
        <taxon>Euphausiacea</taxon>
        <taxon>Euphausiidae</taxon>
        <taxon>Meganyctiphanes</taxon>
    </lineage>
</organism>
<evidence type="ECO:0000313" key="1">
    <source>
        <dbReference type="EMBL" id="CAL4087985.1"/>
    </source>
</evidence>
<protein>
    <submittedName>
        <fullName evidence="1">Uncharacterized protein</fullName>
    </submittedName>
</protein>
<name>A0AAV2QIE4_MEGNR</name>
<feature type="non-terminal residue" evidence="1">
    <location>
        <position position="1"/>
    </location>
</feature>
<reference evidence="1 2" key="1">
    <citation type="submission" date="2024-05" db="EMBL/GenBank/DDBJ databases">
        <authorList>
            <person name="Wallberg A."/>
        </authorList>
    </citation>
    <scope>NUCLEOTIDE SEQUENCE [LARGE SCALE GENOMIC DNA]</scope>
</reference>
<accession>A0AAV2QIE4</accession>
<keyword evidence="2" id="KW-1185">Reference proteome</keyword>
<comment type="caution">
    <text evidence="1">The sequence shown here is derived from an EMBL/GenBank/DDBJ whole genome shotgun (WGS) entry which is preliminary data.</text>
</comment>
<dbReference type="Proteomes" id="UP001497623">
    <property type="component" value="Unassembled WGS sequence"/>
</dbReference>
<dbReference type="EMBL" id="CAXKWB010007655">
    <property type="protein sequence ID" value="CAL4087985.1"/>
    <property type="molecule type" value="Genomic_DNA"/>
</dbReference>
<feature type="non-terminal residue" evidence="1">
    <location>
        <position position="134"/>
    </location>
</feature>
<sequence length="134" mass="14096">CPMPHKKCQRGRGQCKPNCEATEYFDKRASEDECGGSSTGCQCCIFGACKTPNQMCKGQNGNRKGTCKSNCHRNEEPVGICEGHGGQCKCCAQKQCLEAVGTSCPGNGLCKPKCDSAETQAGSCPGPQCVCCVT</sequence>
<evidence type="ECO:0000313" key="2">
    <source>
        <dbReference type="Proteomes" id="UP001497623"/>
    </source>
</evidence>
<dbReference type="AlphaFoldDB" id="A0AAV2QIE4"/>